<dbReference type="InterPro" id="IPR000725">
    <property type="entry name" value="Olfact_rcpt"/>
</dbReference>
<keyword evidence="7 13" id="KW-0297">G-protein coupled receptor</keyword>
<gene>
    <name evidence="16" type="ORF">NDU88_009309</name>
</gene>
<dbReference type="GO" id="GO:0005886">
    <property type="term" value="C:plasma membrane"/>
    <property type="evidence" value="ECO:0007669"/>
    <property type="project" value="UniProtKB-SubCell"/>
</dbReference>
<comment type="similarity">
    <text evidence="13">Belongs to the G-protein coupled receptor 1 family.</text>
</comment>
<dbReference type="EMBL" id="JANPWB010000011">
    <property type="protein sequence ID" value="KAJ1130965.1"/>
    <property type="molecule type" value="Genomic_DNA"/>
</dbReference>
<comment type="subcellular location">
    <subcellularLocation>
        <location evidence="1 14">Cell membrane</location>
        <topology evidence="1 14">Multi-pass membrane protein</topology>
    </subcellularLocation>
</comment>
<dbReference type="CDD" id="cd13954">
    <property type="entry name" value="7tmA_OR"/>
    <property type="match status" value="1"/>
</dbReference>
<dbReference type="FunFam" id="1.20.1070.10:FF:000001">
    <property type="entry name" value="Olfactory receptor"/>
    <property type="match status" value="1"/>
</dbReference>
<feature type="transmembrane region" description="Helical" evidence="14">
    <location>
        <begin position="318"/>
        <end position="338"/>
    </location>
</feature>
<dbReference type="PANTHER" id="PTHR24242:SF359">
    <property type="entry name" value="ODORANT RECEPTOR-RELATED"/>
    <property type="match status" value="1"/>
</dbReference>
<name>A0AAV7PSD8_PLEWA</name>
<evidence type="ECO:0000256" key="4">
    <source>
        <dbReference type="ARBA" id="ARBA00022692"/>
    </source>
</evidence>
<sequence>MCSQPCCRLCPTFIYCFDLTTLKDIKDNCIDAKSFSSRGRMLAADEENMDNCSTTLKEFVILGFSGSEELQSLLFVIFLAIYVVTFAGNFTIIYITTADAHLQSPMYFFIRNLSVLEIFYITVTQPLILSTLLGRKHVLFPGCLIQLYIFVSLTSTECFLLALMAYDRYSAICRPLLYRMVMTSHSCTRLVLSVWLGGFLAPTVQVILISKLSFCGHNEINYFVCDIAPLLKLACSDTSANEIVAFSMGGFVTLGSLVCVSISYVCIVAQIIRIPTTLGKRRAFSTCASHLIVAGVYFGTVVAMYVRPTSQYSLETDRIAALLYMIVTPLFNPLIYSFRNKEVKDALSKTILKISKYIKI</sequence>
<keyword evidence="12 13" id="KW-0807">Transducer</keyword>
<dbReference type="InterPro" id="IPR017452">
    <property type="entry name" value="GPCR_Rhodpsn_7TM"/>
</dbReference>
<proteinExistence type="inferred from homology"/>
<dbReference type="GO" id="GO:0004984">
    <property type="term" value="F:olfactory receptor activity"/>
    <property type="evidence" value="ECO:0007669"/>
    <property type="project" value="InterPro"/>
</dbReference>
<keyword evidence="2 14" id="KW-1003">Cell membrane</keyword>
<evidence type="ECO:0000256" key="8">
    <source>
        <dbReference type="ARBA" id="ARBA00023136"/>
    </source>
</evidence>
<evidence type="ECO:0000256" key="9">
    <source>
        <dbReference type="ARBA" id="ARBA00023157"/>
    </source>
</evidence>
<evidence type="ECO:0000256" key="14">
    <source>
        <dbReference type="RuleBase" id="RU363047"/>
    </source>
</evidence>
<keyword evidence="11" id="KW-0325">Glycoprotein</keyword>
<feature type="transmembrane region" description="Helical" evidence="14">
    <location>
        <begin position="108"/>
        <end position="133"/>
    </location>
</feature>
<feature type="domain" description="G-protein coupled receptors family 1 profile" evidence="15">
    <location>
        <begin position="88"/>
        <end position="336"/>
    </location>
</feature>
<keyword evidence="9" id="KW-1015">Disulfide bond</keyword>
<evidence type="ECO:0000256" key="2">
    <source>
        <dbReference type="ARBA" id="ARBA00022475"/>
    </source>
</evidence>
<feature type="transmembrane region" description="Helical" evidence="14">
    <location>
        <begin position="73"/>
        <end position="96"/>
    </location>
</feature>
<protein>
    <recommendedName>
        <fullName evidence="14">Olfactory receptor</fullName>
    </recommendedName>
</protein>
<accession>A0AAV7PSD8</accession>
<evidence type="ECO:0000313" key="17">
    <source>
        <dbReference type="Proteomes" id="UP001066276"/>
    </source>
</evidence>
<evidence type="ECO:0000256" key="12">
    <source>
        <dbReference type="ARBA" id="ARBA00023224"/>
    </source>
</evidence>
<feature type="transmembrane region" description="Helical" evidence="14">
    <location>
        <begin position="284"/>
        <end position="306"/>
    </location>
</feature>
<evidence type="ECO:0000256" key="10">
    <source>
        <dbReference type="ARBA" id="ARBA00023170"/>
    </source>
</evidence>
<keyword evidence="8 14" id="KW-0472">Membrane</keyword>
<keyword evidence="5 14" id="KW-0552">Olfaction</keyword>
<evidence type="ECO:0000256" key="5">
    <source>
        <dbReference type="ARBA" id="ARBA00022725"/>
    </source>
</evidence>
<keyword evidence="10 13" id="KW-0675">Receptor</keyword>
<evidence type="ECO:0000256" key="7">
    <source>
        <dbReference type="ARBA" id="ARBA00023040"/>
    </source>
</evidence>
<organism evidence="16 17">
    <name type="scientific">Pleurodeles waltl</name>
    <name type="common">Iberian ribbed newt</name>
    <dbReference type="NCBI Taxonomy" id="8319"/>
    <lineage>
        <taxon>Eukaryota</taxon>
        <taxon>Metazoa</taxon>
        <taxon>Chordata</taxon>
        <taxon>Craniata</taxon>
        <taxon>Vertebrata</taxon>
        <taxon>Euteleostomi</taxon>
        <taxon>Amphibia</taxon>
        <taxon>Batrachia</taxon>
        <taxon>Caudata</taxon>
        <taxon>Salamandroidea</taxon>
        <taxon>Salamandridae</taxon>
        <taxon>Pleurodelinae</taxon>
        <taxon>Pleurodeles</taxon>
    </lineage>
</organism>
<feature type="transmembrane region" description="Helical" evidence="14">
    <location>
        <begin position="251"/>
        <end position="272"/>
    </location>
</feature>
<dbReference type="PRINTS" id="PR00237">
    <property type="entry name" value="GPCRRHODOPSN"/>
</dbReference>
<evidence type="ECO:0000256" key="11">
    <source>
        <dbReference type="ARBA" id="ARBA00023180"/>
    </source>
</evidence>
<evidence type="ECO:0000256" key="1">
    <source>
        <dbReference type="ARBA" id="ARBA00004651"/>
    </source>
</evidence>
<feature type="transmembrane region" description="Helical" evidence="14">
    <location>
        <begin position="187"/>
        <end position="209"/>
    </location>
</feature>
<dbReference type="Pfam" id="PF13853">
    <property type="entry name" value="7tm_4"/>
    <property type="match status" value="1"/>
</dbReference>
<keyword evidence="3 14" id="KW-0716">Sensory transduction</keyword>
<dbReference type="Gene3D" id="1.20.1070.10">
    <property type="entry name" value="Rhodopsin 7-helix transmembrane proteins"/>
    <property type="match status" value="1"/>
</dbReference>
<evidence type="ECO:0000256" key="3">
    <source>
        <dbReference type="ARBA" id="ARBA00022606"/>
    </source>
</evidence>
<evidence type="ECO:0000256" key="6">
    <source>
        <dbReference type="ARBA" id="ARBA00022989"/>
    </source>
</evidence>
<dbReference type="InterPro" id="IPR050939">
    <property type="entry name" value="Olfactory_GPCR1"/>
</dbReference>
<dbReference type="PANTHER" id="PTHR24242">
    <property type="entry name" value="G-PROTEIN COUPLED RECEPTOR"/>
    <property type="match status" value="1"/>
</dbReference>
<reference evidence="16" key="1">
    <citation type="journal article" date="2022" name="bioRxiv">
        <title>Sequencing and chromosome-scale assembly of the giantPleurodeles waltlgenome.</title>
        <authorList>
            <person name="Brown T."/>
            <person name="Elewa A."/>
            <person name="Iarovenko S."/>
            <person name="Subramanian E."/>
            <person name="Araus A.J."/>
            <person name="Petzold A."/>
            <person name="Susuki M."/>
            <person name="Suzuki K.-i.T."/>
            <person name="Hayashi T."/>
            <person name="Toyoda A."/>
            <person name="Oliveira C."/>
            <person name="Osipova E."/>
            <person name="Leigh N.D."/>
            <person name="Simon A."/>
            <person name="Yun M.H."/>
        </authorList>
    </citation>
    <scope>NUCLEOTIDE SEQUENCE</scope>
    <source>
        <strain evidence="16">20211129_DDA</strain>
        <tissue evidence="16">Liver</tissue>
    </source>
</reference>
<dbReference type="Proteomes" id="UP001066276">
    <property type="component" value="Chromosome 7"/>
</dbReference>
<evidence type="ECO:0000256" key="13">
    <source>
        <dbReference type="RuleBase" id="RU000688"/>
    </source>
</evidence>
<feature type="transmembrane region" description="Helical" evidence="14">
    <location>
        <begin position="145"/>
        <end position="166"/>
    </location>
</feature>
<comment type="caution">
    <text evidence="16">The sequence shown here is derived from an EMBL/GenBank/DDBJ whole genome shotgun (WGS) entry which is preliminary data.</text>
</comment>
<dbReference type="GO" id="GO:0004930">
    <property type="term" value="F:G protein-coupled receptor activity"/>
    <property type="evidence" value="ECO:0007669"/>
    <property type="project" value="UniProtKB-KW"/>
</dbReference>
<dbReference type="PROSITE" id="PS00237">
    <property type="entry name" value="G_PROTEIN_RECEP_F1_1"/>
    <property type="match status" value="1"/>
</dbReference>
<keyword evidence="4 13" id="KW-0812">Transmembrane</keyword>
<dbReference type="AlphaFoldDB" id="A0AAV7PSD8"/>
<dbReference type="InterPro" id="IPR000276">
    <property type="entry name" value="GPCR_Rhodpsn"/>
</dbReference>
<evidence type="ECO:0000259" key="15">
    <source>
        <dbReference type="PROSITE" id="PS50262"/>
    </source>
</evidence>
<dbReference type="PROSITE" id="PS50262">
    <property type="entry name" value="G_PROTEIN_RECEP_F1_2"/>
    <property type="match status" value="1"/>
</dbReference>
<keyword evidence="17" id="KW-1185">Reference proteome</keyword>
<dbReference type="SUPFAM" id="SSF81321">
    <property type="entry name" value="Family A G protein-coupled receptor-like"/>
    <property type="match status" value="1"/>
</dbReference>
<dbReference type="PRINTS" id="PR00245">
    <property type="entry name" value="OLFACTORYR"/>
</dbReference>
<keyword evidence="6 14" id="KW-1133">Transmembrane helix</keyword>
<evidence type="ECO:0000313" key="16">
    <source>
        <dbReference type="EMBL" id="KAJ1130965.1"/>
    </source>
</evidence>